<gene>
    <name evidence="2" type="ORF">HJ536_04035</name>
</gene>
<sequence length="310" mass="34754">MISSKTGILIACGLLVLAAILFLAFAIGSTAIATIVPDYDNPAYIQIWQSLRGQFLNDYFTQLLGAVVGILGLVLIAGSALYGFIRQDLQISMKSNIDSMFDAFEARTVLIAFTEYSFALYLSYETTLRKILESETPTSDEERKEALAKIKLARSTVENGLNKFDRMPKNVREIGLQQSSTISAYVQAYNSFYYSLAAEMVISEKLPAELLQIDFEETLQFILEKSLSKELASENFPWWEPYETIAFFKLQAAILKDDAALRTEANEMINVLVSRASPKRLLGKPPEQISEVARKEYSISRYSGLIELPN</sequence>
<evidence type="ECO:0000313" key="2">
    <source>
        <dbReference type="EMBL" id="NVO22518.1"/>
    </source>
</evidence>
<proteinExistence type="predicted"/>
<comment type="caution">
    <text evidence="2">The sequence shown here is derived from an EMBL/GenBank/DDBJ whole genome shotgun (WGS) entry which is preliminary data.</text>
</comment>
<protein>
    <submittedName>
        <fullName evidence="2">Uncharacterized protein</fullName>
    </submittedName>
</protein>
<dbReference type="Proteomes" id="UP000592216">
    <property type="component" value="Unassembled WGS sequence"/>
</dbReference>
<organism evidence="2 3">
    <name type="scientific">Donghicola mangrovi</name>
    <dbReference type="NCBI Taxonomy" id="2729614"/>
    <lineage>
        <taxon>Bacteria</taxon>
        <taxon>Pseudomonadati</taxon>
        <taxon>Pseudomonadota</taxon>
        <taxon>Alphaproteobacteria</taxon>
        <taxon>Rhodobacterales</taxon>
        <taxon>Roseobacteraceae</taxon>
        <taxon>Donghicola</taxon>
    </lineage>
</organism>
<feature type="transmembrane region" description="Helical" evidence="1">
    <location>
        <begin position="59"/>
        <end position="85"/>
    </location>
</feature>
<evidence type="ECO:0000313" key="3">
    <source>
        <dbReference type="Proteomes" id="UP000592216"/>
    </source>
</evidence>
<reference evidence="2 3" key="1">
    <citation type="submission" date="2020-04" db="EMBL/GenBank/DDBJ databases">
        <title>Donghicola sp., a member of the Rhodobacteraceae family isolated from mangrove forest in Thailand.</title>
        <authorList>
            <person name="Charoenyingcharoen P."/>
            <person name="Yukphan P."/>
        </authorList>
    </citation>
    <scope>NUCLEOTIDE SEQUENCE [LARGE SCALE GENOMIC DNA]</scope>
    <source>
        <strain evidence="2 3">B5-SW-15</strain>
    </source>
</reference>
<name>A0A850Q639_9RHOB</name>
<evidence type="ECO:0000256" key="1">
    <source>
        <dbReference type="SAM" id="Phobius"/>
    </source>
</evidence>
<dbReference type="EMBL" id="JABCJE010000001">
    <property type="protein sequence ID" value="NVO22518.1"/>
    <property type="molecule type" value="Genomic_DNA"/>
</dbReference>
<keyword evidence="1" id="KW-1133">Transmembrane helix</keyword>
<keyword evidence="1" id="KW-0812">Transmembrane</keyword>
<keyword evidence="1" id="KW-0472">Membrane</keyword>
<dbReference type="AlphaFoldDB" id="A0A850Q639"/>
<accession>A0A850Q639</accession>
<dbReference type="RefSeq" id="WP_177156747.1">
    <property type="nucleotide sequence ID" value="NZ_JABCJE010000001.1"/>
</dbReference>